<proteinExistence type="predicted"/>
<dbReference type="Proteomes" id="UP000821866">
    <property type="component" value="Chromosome 10"/>
</dbReference>
<reference evidence="1" key="1">
    <citation type="journal article" date="2020" name="Cell">
        <title>Large-Scale Comparative Analyses of Tick Genomes Elucidate Their Genetic Diversity and Vector Capacities.</title>
        <authorList>
            <consortium name="Tick Genome and Microbiome Consortium (TIGMIC)"/>
            <person name="Jia N."/>
            <person name="Wang J."/>
            <person name="Shi W."/>
            <person name="Du L."/>
            <person name="Sun Y."/>
            <person name="Zhan W."/>
            <person name="Jiang J.F."/>
            <person name="Wang Q."/>
            <person name="Zhang B."/>
            <person name="Ji P."/>
            <person name="Bell-Sakyi L."/>
            <person name="Cui X.M."/>
            <person name="Yuan T.T."/>
            <person name="Jiang B.G."/>
            <person name="Yang W.F."/>
            <person name="Lam T.T."/>
            <person name="Chang Q.C."/>
            <person name="Ding S.J."/>
            <person name="Wang X.J."/>
            <person name="Zhu J.G."/>
            <person name="Ruan X.D."/>
            <person name="Zhao L."/>
            <person name="Wei J.T."/>
            <person name="Ye R.Z."/>
            <person name="Que T.C."/>
            <person name="Du C.H."/>
            <person name="Zhou Y.H."/>
            <person name="Cheng J.X."/>
            <person name="Dai P.F."/>
            <person name="Guo W.B."/>
            <person name="Han X.H."/>
            <person name="Huang E.J."/>
            <person name="Li L.F."/>
            <person name="Wei W."/>
            <person name="Gao Y.C."/>
            <person name="Liu J.Z."/>
            <person name="Shao H.Z."/>
            <person name="Wang X."/>
            <person name="Wang C.C."/>
            <person name="Yang T.C."/>
            <person name="Huo Q.B."/>
            <person name="Li W."/>
            <person name="Chen H.Y."/>
            <person name="Chen S.E."/>
            <person name="Zhou L.G."/>
            <person name="Ni X.B."/>
            <person name="Tian J.H."/>
            <person name="Sheng Y."/>
            <person name="Liu T."/>
            <person name="Pan Y.S."/>
            <person name="Xia L.Y."/>
            <person name="Li J."/>
            <person name="Zhao F."/>
            <person name="Cao W.C."/>
        </authorList>
    </citation>
    <scope>NUCLEOTIDE SEQUENCE</scope>
    <source>
        <strain evidence="1">Rmic-2018</strain>
    </source>
</reference>
<reference evidence="1" key="2">
    <citation type="submission" date="2021-09" db="EMBL/GenBank/DDBJ databases">
        <authorList>
            <person name="Jia N."/>
            <person name="Wang J."/>
            <person name="Shi W."/>
            <person name="Du L."/>
            <person name="Sun Y."/>
            <person name="Zhan W."/>
            <person name="Jiang J."/>
            <person name="Wang Q."/>
            <person name="Zhang B."/>
            <person name="Ji P."/>
            <person name="Sakyi L.B."/>
            <person name="Cui X."/>
            <person name="Yuan T."/>
            <person name="Jiang B."/>
            <person name="Yang W."/>
            <person name="Lam T.T.-Y."/>
            <person name="Chang Q."/>
            <person name="Ding S."/>
            <person name="Wang X."/>
            <person name="Zhu J."/>
            <person name="Ruan X."/>
            <person name="Zhao L."/>
            <person name="Wei J."/>
            <person name="Que T."/>
            <person name="Du C."/>
            <person name="Cheng J."/>
            <person name="Dai P."/>
            <person name="Han X."/>
            <person name="Huang E."/>
            <person name="Gao Y."/>
            <person name="Liu J."/>
            <person name="Shao H."/>
            <person name="Ye R."/>
            <person name="Li L."/>
            <person name="Wei W."/>
            <person name="Wang X."/>
            <person name="Wang C."/>
            <person name="Huo Q."/>
            <person name="Li W."/>
            <person name="Guo W."/>
            <person name="Chen H."/>
            <person name="Chen S."/>
            <person name="Zhou L."/>
            <person name="Zhou L."/>
            <person name="Ni X."/>
            <person name="Tian J."/>
            <person name="Zhou Y."/>
            <person name="Sheng Y."/>
            <person name="Liu T."/>
            <person name="Pan Y."/>
            <person name="Xia L."/>
            <person name="Li J."/>
            <person name="Zhao F."/>
            <person name="Cao W."/>
        </authorList>
    </citation>
    <scope>NUCLEOTIDE SEQUENCE</scope>
    <source>
        <strain evidence="1">Rmic-2018</strain>
        <tissue evidence="1">Larvae</tissue>
    </source>
</reference>
<protein>
    <submittedName>
        <fullName evidence="1">Uncharacterized protein</fullName>
    </submittedName>
</protein>
<dbReference type="EMBL" id="JABSTU010000002">
    <property type="protein sequence ID" value="KAH8037804.1"/>
    <property type="molecule type" value="Genomic_DNA"/>
</dbReference>
<accession>A0A9J6EUB2</accession>
<gene>
    <name evidence="1" type="ORF">HPB51_017304</name>
</gene>
<evidence type="ECO:0000313" key="2">
    <source>
        <dbReference type="Proteomes" id="UP000821866"/>
    </source>
</evidence>
<keyword evidence="2" id="KW-1185">Reference proteome</keyword>
<organism evidence="1 2">
    <name type="scientific">Rhipicephalus microplus</name>
    <name type="common">Cattle tick</name>
    <name type="synonym">Boophilus microplus</name>
    <dbReference type="NCBI Taxonomy" id="6941"/>
    <lineage>
        <taxon>Eukaryota</taxon>
        <taxon>Metazoa</taxon>
        <taxon>Ecdysozoa</taxon>
        <taxon>Arthropoda</taxon>
        <taxon>Chelicerata</taxon>
        <taxon>Arachnida</taxon>
        <taxon>Acari</taxon>
        <taxon>Parasitiformes</taxon>
        <taxon>Ixodida</taxon>
        <taxon>Ixodoidea</taxon>
        <taxon>Ixodidae</taxon>
        <taxon>Rhipicephalinae</taxon>
        <taxon>Rhipicephalus</taxon>
        <taxon>Boophilus</taxon>
    </lineage>
</organism>
<evidence type="ECO:0000313" key="1">
    <source>
        <dbReference type="EMBL" id="KAH8037804.1"/>
    </source>
</evidence>
<dbReference type="AlphaFoldDB" id="A0A9J6EUB2"/>
<comment type="caution">
    <text evidence="1">The sequence shown here is derived from an EMBL/GenBank/DDBJ whole genome shotgun (WGS) entry which is preliminary data.</text>
</comment>
<name>A0A9J6EUB2_RHIMP</name>
<sequence length="217" mass="24679">MFVNHYTVEEVKDSADVHGGDSTQQGQHGAGVWGPVMVLRVAQGHRSQVPIFLSTIREDGLLIQPQKKKGQIGNDVVKLQAPRFLPSTVVMKSIVPSPKTNWRGTLLLKLCENGYQLPQPNTDTKSRLLAHVLEFVDPTRRCRKLVVLTAARDTKRMLFRLNIKSGKKHRIQNEAIERNPEWVLMIGTALTYRKTGCEPYMTMKWTENTAVKIWHRS</sequence>